<dbReference type="Pfam" id="PF01757">
    <property type="entry name" value="Acyl_transf_3"/>
    <property type="match status" value="1"/>
</dbReference>
<evidence type="ECO:0000313" key="3">
    <source>
        <dbReference type="EMBL" id="MBW4866890.1"/>
    </source>
</evidence>
<dbReference type="InterPro" id="IPR002656">
    <property type="entry name" value="Acyl_transf_3_dom"/>
</dbReference>
<protein>
    <recommendedName>
        <fullName evidence="2">Acyltransferase 3 domain-containing protein</fullName>
    </recommendedName>
</protein>
<sequence length="326" mass="37753">MSKRLIGIDTVSGVMLIWMMYVVHLARFLGMDTPFLHFTLSLMSCFMPWFYFKAGMFFKPNKPFKIELRTNTKRLLIPFLFFSFIGWGGIYLGGNLLLGRGDLSSLIEESFKNFLWYGSFNGNFALWFLLSLFAVKLLFNFFSQLKVPHYLILLLSAGGVSFFVAGHFKYFLYIGNVFNGLFFFTLGVIMKNVLLKKSVILFSLFLLMLQFFFPTYLDFRASEILGVLPFPLVELSCLAGCVLFYYLFTIVFSQPVFLVTYVGKNSMRYYVVHYMIISIVLQFIEYTSLVSNVMAKFLYSAILLTIALYLFDRVCHFSFVKIVLGE</sequence>
<feature type="transmembrane region" description="Helical" evidence="1">
    <location>
        <begin position="114"/>
        <end position="135"/>
    </location>
</feature>
<proteinExistence type="predicted"/>
<accession>A0AAW4NQ13</accession>
<feature type="transmembrane region" description="Helical" evidence="1">
    <location>
        <begin position="237"/>
        <end position="262"/>
    </location>
</feature>
<gene>
    <name evidence="3" type="ORF">KZY68_12955</name>
</gene>
<organism evidence="3 4">
    <name type="scientific">Segatella salivae</name>
    <dbReference type="NCBI Taxonomy" id="228604"/>
    <lineage>
        <taxon>Bacteria</taxon>
        <taxon>Pseudomonadati</taxon>
        <taxon>Bacteroidota</taxon>
        <taxon>Bacteroidia</taxon>
        <taxon>Bacteroidales</taxon>
        <taxon>Prevotellaceae</taxon>
        <taxon>Segatella</taxon>
    </lineage>
</organism>
<name>A0AAW4NQ13_9BACT</name>
<dbReference type="Proteomes" id="UP001196873">
    <property type="component" value="Unassembled WGS sequence"/>
</dbReference>
<feature type="transmembrane region" description="Helical" evidence="1">
    <location>
        <begin position="35"/>
        <end position="54"/>
    </location>
</feature>
<keyword evidence="1" id="KW-1133">Transmembrane helix</keyword>
<evidence type="ECO:0000259" key="2">
    <source>
        <dbReference type="Pfam" id="PF01757"/>
    </source>
</evidence>
<comment type="caution">
    <text evidence="3">The sequence shown here is derived from an EMBL/GenBank/DDBJ whole genome shotgun (WGS) entry which is preliminary data.</text>
</comment>
<feature type="transmembrane region" description="Helical" evidence="1">
    <location>
        <begin position="75"/>
        <end position="94"/>
    </location>
</feature>
<dbReference type="RefSeq" id="WP_219428509.1">
    <property type="nucleotide sequence ID" value="NZ_JAHXRD010000025.1"/>
</dbReference>
<feature type="transmembrane region" description="Helical" evidence="1">
    <location>
        <begin position="269"/>
        <end position="287"/>
    </location>
</feature>
<keyword evidence="1" id="KW-0812">Transmembrane</keyword>
<keyword evidence="1" id="KW-0472">Membrane</keyword>
<evidence type="ECO:0000313" key="4">
    <source>
        <dbReference type="Proteomes" id="UP001196873"/>
    </source>
</evidence>
<dbReference type="EMBL" id="JAHXRF010000025">
    <property type="protein sequence ID" value="MBW4866890.1"/>
    <property type="molecule type" value="Genomic_DNA"/>
</dbReference>
<feature type="domain" description="Acyltransferase 3" evidence="2">
    <location>
        <begin position="15"/>
        <end position="310"/>
    </location>
</feature>
<feature type="transmembrane region" description="Helical" evidence="1">
    <location>
        <begin position="199"/>
        <end position="217"/>
    </location>
</feature>
<reference evidence="3" key="1">
    <citation type="submission" date="2021-07" db="EMBL/GenBank/DDBJ databases">
        <title>Genomic diversity and antimicrobial resistance of Prevotella spp. isolated from chronic lung disease airways.</title>
        <authorList>
            <person name="Webb K.A."/>
            <person name="Olagoke O.S."/>
            <person name="Baird T."/>
            <person name="Neill J."/>
            <person name="Pham A."/>
            <person name="Wells T.J."/>
            <person name="Ramsay K.A."/>
            <person name="Bell S.C."/>
            <person name="Sarovich D.S."/>
            <person name="Price E.P."/>
        </authorList>
    </citation>
    <scope>NUCLEOTIDE SEQUENCE</scope>
    <source>
        <strain evidence="3">SCHI0047.S.3</strain>
    </source>
</reference>
<evidence type="ECO:0000256" key="1">
    <source>
        <dbReference type="SAM" id="Phobius"/>
    </source>
</evidence>
<dbReference type="GO" id="GO:0016747">
    <property type="term" value="F:acyltransferase activity, transferring groups other than amino-acyl groups"/>
    <property type="evidence" value="ECO:0007669"/>
    <property type="project" value="InterPro"/>
</dbReference>
<feature type="transmembrane region" description="Helical" evidence="1">
    <location>
        <begin position="293"/>
        <end position="311"/>
    </location>
</feature>
<feature type="transmembrane region" description="Helical" evidence="1">
    <location>
        <begin position="170"/>
        <end position="190"/>
    </location>
</feature>
<feature type="transmembrane region" description="Helical" evidence="1">
    <location>
        <begin position="7"/>
        <end position="29"/>
    </location>
</feature>
<dbReference type="AlphaFoldDB" id="A0AAW4NQ13"/>
<feature type="transmembrane region" description="Helical" evidence="1">
    <location>
        <begin position="147"/>
        <end position="164"/>
    </location>
</feature>